<evidence type="ECO:0000313" key="6">
    <source>
        <dbReference type="EMBL" id="KAF6020732.1"/>
    </source>
</evidence>
<evidence type="ECO:0000313" key="7">
    <source>
        <dbReference type="Proteomes" id="UP000593567"/>
    </source>
</evidence>
<comment type="caution">
    <text evidence="6">The sequence shown here is derived from an EMBL/GenBank/DDBJ whole genome shotgun (WGS) entry which is preliminary data.</text>
</comment>
<comment type="catalytic activity">
    <reaction evidence="4">
        <text>an N-acyl-L-alpha-aminoacyl-tRNA + H2O = an N-acyl-L-amino acid + a tRNA + H(+)</text>
        <dbReference type="Rhea" id="RHEA:54448"/>
        <dbReference type="Rhea" id="RHEA-COMP:10123"/>
        <dbReference type="Rhea" id="RHEA-COMP:13883"/>
        <dbReference type="ChEBI" id="CHEBI:15377"/>
        <dbReference type="ChEBI" id="CHEBI:15378"/>
        <dbReference type="ChEBI" id="CHEBI:59874"/>
        <dbReference type="ChEBI" id="CHEBI:78442"/>
        <dbReference type="ChEBI" id="CHEBI:138191"/>
        <dbReference type="EC" id="3.1.1.29"/>
    </reaction>
</comment>
<dbReference type="PANTHER" id="PTHR12649">
    <property type="entry name" value="PEPTIDYL-TRNA HYDROLASE 2"/>
    <property type="match status" value="1"/>
</dbReference>
<organism evidence="6 7">
    <name type="scientific">Bugula neritina</name>
    <name type="common">Brown bryozoan</name>
    <name type="synonym">Sertularia neritina</name>
    <dbReference type="NCBI Taxonomy" id="10212"/>
    <lineage>
        <taxon>Eukaryota</taxon>
        <taxon>Metazoa</taxon>
        <taxon>Spiralia</taxon>
        <taxon>Lophotrochozoa</taxon>
        <taxon>Bryozoa</taxon>
        <taxon>Gymnolaemata</taxon>
        <taxon>Cheilostomatida</taxon>
        <taxon>Flustrina</taxon>
        <taxon>Buguloidea</taxon>
        <taxon>Bugulidae</taxon>
        <taxon>Bugula</taxon>
    </lineage>
</organism>
<evidence type="ECO:0000256" key="3">
    <source>
        <dbReference type="ARBA" id="ARBA00038050"/>
    </source>
</evidence>
<evidence type="ECO:0000256" key="1">
    <source>
        <dbReference type="ARBA" id="ARBA00013260"/>
    </source>
</evidence>
<dbReference type="OrthoDB" id="1733656at2759"/>
<dbReference type="Proteomes" id="UP000593567">
    <property type="component" value="Unassembled WGS sequence"/>
</dbReference>
<dbReference type="PANTHER" id="PTHR12649:SF11">
    <property type="entry name" value="PEPTIDYL-TRNA HYDROLASE 2, MITOCHONDRIAL"/>
    <property type="match status" value="1"/>
</dbReference>
<dbReference type="SUPFAM" id="SSF102462">
    <property type="entry name" value="Peptidyl-tRNA hydrolase II"/>
    <property type="match status" value="1"/>
</dbReference>
<accession>A0A7J7J3G7</accession>
<dbReference type="GO" id="GO:0004045">
    <property type="term" value="F:peptidyl-tRNA hydrolase activity"/>
    <property type="evidence" value="ECO:0007669"/>
    <property type="project" value="UniProtKB-EC"/>
</dbReference>
<dbReference type="NCBIfam" id="TIGR00283">
    <property type="entry name" value="arch_pth2"/>
    <property type="match status" value="1"/>
</dbReference>
<dbReference type="NCBIfam" id="NF003314">
    <property type="entry name" value="PRK04322.1"/>
    <property type="match status" value="1"/>
</dbReference>
<keyword evidence="5" id="KW-0812">Transmembrane</keyword>
<evidence type="ECO:0000256" key="5">
    <source>
        <dbReference type="SAM" id="Phobius"/>
    </source>
</evidence>
<protein>
    <recommendedName>
        <fullName evidence="1">peptidyl-tRNA hydrolase</fullName>
        <ecNumber evidence="1">3.1.1.29</ecNumber>
    </recommendedName>
</protein>
<reference evidence="6" key="1">
    <citation type="submission" date="2020-06" db="EMBL/GenBank/DDBJ databases">
        <title>Draft genome of Bugula neritina, a colonial animal packing powerful symbionts and potential medicines.</title>
        <authorList>
            <person name="Rayko M."/>
        </authorList>
    </citation>
    <scope>NUCLEOTIDE SEQUENCE [LARGE SCALE GENOMIC DNA]</scope>
    <source>
        <strain evidence="6">Kwan_BN1</strain>
    </source>
</reference>
<feature type="transmembrane region" description="Helical" evidence="5">
    <location>
        <begin position="12"/>
        <end position="38"/>
    </location>
</feature>
<gene>
    <name evidence="6" type="ORF">EB796_020982</name>
</gene>
<keyword evidence="5" id="KW-1133">Transmembrane helix</keyword>
<keyword evidence="2" id="KW-0378">Hydrolase</keyword>
<dbReference type="InterPro" id="IPR002833">
    <property type="entry name" value="PTH2"/>
</dbReference>
<keyword evidence="5" id="KW-0472">Membrane</keyword>
<dbReference type="FunFam" id="3.40.1490.10:FF:000001">
    <property type="entry name" value="Peptidyl-tRNA hydrolase 2"/>
    <property type="match status" value="1"/>
</dbReference>
<dbReference type="CDD" id="cd02430">
    <property type="entry name" value="PTH2"/>
    <property type="match status" value="1"/>
</dbReference>
<sequence length="192" mass="20701">MIITVDISHLFIVSTLMASSLTTIVASAGAGIIIGYFLRGFMRTSIASLGNRSRVVSIASDSSEEDEEDFHFSNDGEYKMVVVIRNDLKMGKGKIAAQSCHAACGSVKRLTRKNPEVLKKWEWCGQPKIVTKVENEETLVQLAKHAHELGLPSQIIRDAGRTQIAPGSLTALAVGPGPINLVNEVTGSLKLL</sequence>
<proteinExistence type="inferred from homology"/>
<dbReference type="InterPro" id="IPR023476">
    <property type="entry name" value="Pep_tRNA_hydro_II_dom_sf"/>
</dbReference>
<comment type="similarity">
    <text evidence="3">Belongs to the PTH2 family.</text>
</comment>
<dbReference type="Gene3D" id="3.40.1490.10">
    <property type="entry name" value="Bit1"/>
    <property type="match status" value="1"/>
</dbReference>
<dbReference type="EMBL" id="VXIV02003148">
    <property type="protein sequence ID" value="KAF6020732.1"/>
    <property type="molecule type" value="Genomic_DNA"/>
</dbReference>
<keyword evidence="7" id="KW-1185">Reference proteome</keyword>
<evidence type="ECO:0000256" key="2">
    <source>
        <dbReference type="ARBA" id="ARBA00022801"/>
    </source>
</evidence>
<dbReference type="AlphaFoldDB" id="A0A7J7J3G7"/>
<evidence type="ECO:0000256" key="4">
    <source>
        <dbReference type="ARBA" id="ARBA00048707"/>
    </source>
</evidence>
<dbReference type="EC" id="3.1.1.29" evidence="1"/>
<dbReference type="GO" id="GO:0005829">
    <property type="term" value="C:cytosol"/>
    <property type="evidence" value="ECO:0007669"/>
    <property type="project" value="TreeGrafter"/>
</dbReference>
<name>A0A7J7J3G7_BUGNE</name>
<dbReference type="Pfam" id="PF01981">
    <property type="entry name" value="PTH2"/>
    <property type="match status" value="1"/>
</dbReference>